<dbReference type="STRING" id="3775.A0A1Q3D147"/>
<dbReference type="InterPro" id="IPR012474">
    <property type="entry name" value="Frigida"/>
</dbReference>
<keyword evidence="3 5" id="KW-0221">Differentiation</keyword>
<dbReference type="OrthoDB" id="343216at2759"/>
<dbReference type="AlphaFoldDB" id="A0A1Q3D147"/>
<dbReference type="GO" id="GO:0009908">
    <property type="term" value="P:flower development"/>
    <property type="evidence" value="ECO:0007669"/>
    <property type="project" value="UniProtKB-KW"/>
</dbReference>
<evidence type="ECO:0000313" key="6">
    <source>
        <dbReference type="EMBL" id="GAV86209.1"/>
    </source>
</evidence>
<name>A0A1Q3D147_CEPFO</name>
<keyword evidence="4 5" id="KW-0287">Flowering</keyword>
<organism evidence="6 7">
    <name type="scientific">Cephalotus follicularis</name>
    <name type="common">Albany pitcher plant</name>
    <dbReference type="NCBI Taxonomy" id="3775"/>
    <lineage>
        <taxon>Eukaryota</taxon>
        <taxon>Viridiplantae</taxon>
        <taxon>Streptophyta</taxon>
        <taxon>Embryophyta</taxon>
        <taxon>Tracheophyta</taxon>
        <taxon>Spermatophyta</taxon>
        <taxon>Magnoliopsida</taxon>
        <taxon>eudicotyledons</taxon>
        <taxon>Gunneridae</taxon>
        <taxon>Pentapetalae</taxon>
        <taxon>rosids</taxon>
        <taxon>fabids</taxon>
        <taxon>Oxalidales</taxon>
        <taxon>Cephalotaceae</taxon>
        <taxon>Cephalotus</taxon>
    </lineage>
</organism>
<sequence length="239" mass="27917">MQYKHAAEICRVLGFADKIHDIIQNLIYRKQHLEAVRFICTFELMDKFAAVILLKEYLENSRSYAREICRSEKNSLEAQDKAIDTEVATLKAILECIVTFKLQCEFLPENHIDQMNIKKCSVQMEKGKVDRRHCMLGNPQWFKRNRKLRRLVPILLSPRINCNNSSSVTRNLRRQMHCLLDSKIRLPTAQYGPCVMEAECSMIWLETILASQMDSLILLIKPYCYQSKAMAYASNMYIL</sequence>
<evidence type="ECO:0000256" key="3">
    <source>
        <dbReference type="ARBA" id="ARBA00022782"/>
    </source>
</evidence>
<dbReference type="Proteomes" id="UP000187406">
    <property type="component" value="Unassembled WGS sequence"/>
</dbReference>
<dbReference type="PANTHER" id="PTHR31791">
    <property type="entry name" value="FRIGIDA-LIKE PROTEIN 3-RELATED"/>
    <property type="match status" value="1"/>
</dbReference>
<evidence type="ECO:0000256" key="2">
    <source>
        <dbReference type="ARBA" id="ARBA00022473"/>
    </source>
</evidence>
<keyword evidence="2 5" id="KW-0217">Developmental protein</keyword>
<reference evidence="7" key="1">
    <citation type="submission" date="2016-04" db="EMBL/GenBank/DDBJ databases">
        <title>Cephalotus genome sequencing.</title>
        <authorList>
            <person name="Fukushima K."/>
            <person name="Hasebe M."/>
            <person name="Fang X."/>
        </authorList>
    </citation>
    <scope>NUCLEOTIDE SEQUENCE [LARGE SCALE GENOMIC DNA]</scope>
    <source>
        <strain evidence="7">cv. St1</strain>
    </source>
</reference>
<dbReference type="InParanoid" id="A0A1Q3D147"/>
<keyword evidence="7" id="KW-1185">Reference proteome</keyword>
<dbReference type="PANTHER" id="PTHR31791:SF37">
    <property type="entry name" value="A_TM021B04.7 PROTEIN"/>
    <property type="match status" value="1"/>
</dbReference>
<dbReference type="EMBL" id="BDDD01003817">
    <property type="protein sequence ID" value="GAV86209.1"/>
    <property type="molecule type" value="Genomic_DNA"/>
</dbReference>
<evidence type="ECO:0000256" key="5">
    <source>
        <dbReference type="RuleBase" id="RU364012"/>
    </source>
</evidence>
<accession>A0A1Q3D147</accession>
<gene>
    <name evidence="6" type="ORF">CFOL_v3_29642</name>
</gene>
<comment type="caution">
    <text evidence="6">The sequence shown here is derived from an EMBL/GenBank/DDBJ whole genome shotgun (WGS) entry which is preliminary data.</text>
</comment>
<dbReference type="Pfam" id="PF07899">
    <property type="entry name" value="Frigida"/>
    <property type="match status" value="1"/>
</dbReference>
<dbReference type="GO" id="GO:0030154">
    <property type="term" value="P:cell differentiation"/>
    <property type="evidence" value="ECO:0007669"/>
    <property type="project" value="UniProtKB-KW"/>
</dbReference>
<comment type="similarity">
    <text evidence="1 5">Belongs to the Frigida family.</text>
</comment>
<evidence type="ECO:0000256" key="1">
    <source>
        <dbReference type="ARBA" id="ARBA00008956"/>
    </source>
</evidence>
<proteinExistence type="inferred from homology"/>
<protein>
    <recommendedName>
        <fullName evidence="5">FRIGIDA-like protein</fullName>
    </recommendedName>
</protein>
<evidence type="ECO:0000313" key="7">
    <source>
        <dbReference type="Proteomes" id="UP000187406"/>
    </source>
</evidence>
<evidence type="ECO:0000256" key="4">
    <source>
        <dbReference type="ARBA" id="ARBA00023089"/>
    </source>
</evidence>